<dbReference type="Gene3D" id="2.170.150.70">
    <property type="match status" value="1"/>
</dbReference>
<dbReference type="Proteomes" id="UP001303046">
    <property type="component" value="Unassembled WGS sequence"/>
</dbReference>
<name>A0ABR1DWU0_NECAM</name>
<evidence type="ECO:0000256" key="2">
    <source>
        <dbReference type="ARBA" id="ARBA00022723"/>
    </source>
</evidence>
<dbReference type="PROSITE" id="PS51891">
    <property type="entry name" value="CENP_V_GFA"/>
    <property type="match status" value="1"/>
</dbReference>
<dbReference type="InterPro" id="IPR011057">
    <property type="entry name" value="Mss4-like_sf"/>
</dbReference>
<evidence type="ECO:0000259" key="4">
    <source>
        <dbReference type="PROSITE" id="PS51891"/>
    </source>
</evidence>
<dbReference type="PANTHER" id="PTHR28620:SF1">
    <property type="entry name" value="CENP-V_GFA DOMAIN-CONTAINING PROTEIN"/>
    <property type="match status" value="1"/>
</dbReference>
<evidence type="ECO:0000256" key="3">
    <source>
        <dbReference type="ARBA" id="ARBA00022833"/>
    </source>
</evidence>
<keyword evidence="3" id="KW-0862">Zinc</keyword>
<comment type="caution">
    <text evidence="5">The sequence shown here is derived from an EMBL/GenBank/DDBJ whole genome shotgun (WGS) entry which is preliminary data.</text>
</comment>
<reference evidence="5 6" key="1">
    <citation type="submission" date="2023-08" db="EMBL/GenBank/DDBJ databases">
        <title>A Necator americanus chromosomal reference genome.</title>
        <authorList>
            <person name="Ilik V."/>
            <person name="Petrzelkova K.J."/>
            <person name="Pardy F."/>
            <person name="Fuh T."/>
            <person name="Niatou-Singa F.S."/>
            <person name="Gouil Q."/>
            <person name="Baker L."/>
            <person name="Ritchie M.E."/>
            <person name="Jex A.R."/>
            <person name="Gazzola D."/>
            <person name="Li H."/>
            <person name="Toshio Fujiwara R."/>
            <person name="Zhan B."/>
            <person name="Aroian R.V."/>
            <person name="Pafco B."/>
            <person name="Schwarz E.M."/>
        </authorList>
    </citation>
    <scope>NUCLEOTIDE SEQUENCE [LARGE SCALE GENOMIC DNA]</scope>
    <source>
        <strain evidence="5 6">Aroian</strain>
        <tissue evidence="5">Whole animal</tissue>
    </source>
</reference>
<dbReference type="Pfam" id="PF04828">
    <property type="entry name" value="GFA"/>
    <property type="match status" value="1"/>
</dbReference>
<evidence type="ECO:0000313" key="5">
    <source>
        <dbReference type="EMBL" id="KAK6754877.1"/>
    </source>
</evidence>
<accession>A0ABR1DWU0</accession>
<dbReference type="InterPro" id="IPR052355">
    <property type="entry name" value="CENP-V-like"/>
</dbReference>
<keyword evidence="2" id="KW-0479">Metal-binding</keyword>
<protein>
    <recommendedName>
        <fullName evidence="4">CENP-V/GFA domain-containing protein</fullName>
    </recommendedName>
</protein>
<comment type="similarity">
    <text evidence="1">Belongs to the Gfa family.</text>
</comment>
<feature type="domain" description="CENP-V/GFA" evidence="4">
    <location>
        <begin position="15"/>
        <end position="127"/>
    </location>
</feature>
<sequence>MPLNLKPMTNCDVTHEGSCHCGAVKWTVRAPEVLECIKCNCSICKKKSNDHYIVTKERFTLLQGEENLVTYTFNTHQAKHRFCGICGVQSFYVPRSNPDCIGVMPHCIDSPTVKELRFSTFNGQNWEEEMTKKAPVAH</sequence>
<organism evidence="5 6">
    <name type="scientific">Necator americanus</name>
    <name type="common">Human hookworm</name>
    <dbReference type="NCBI Taxonomy" id="51031"/>
    <lineage>
        <taxon>Eukaryota</taxon>
        <taxon>Metazoa</taxon>
        <taxon>Ecdysozoa</taxon>
        <taxon>Nematoda</taxon>
        <taxon>Chromadorea</taxon>
        <taxon>Rhabditida</taxon>
        <taxon>Rhabditina</taxon>
        <taxon>Rhabditomorpha</taxon>
        <taxon>Strongyloidea</taxon>
        <taxon>Ancylostomatidae</taxon>
        <taxon>Bunostominae</taxon>
        <taxon>Necator</taxon>
    </lineage>
</organism>
<proteinExistence type="inferred from homology"/>
<dbReference type="SUPFAM" id="SSF51316">
    <property type="entry name" value="Mss4-like"/>
    <property type="match status" value="1"/>
</dbReference>
<evidence type="ECO:0000256" key="1">
    <source>
        <dbReference type="ARBA" id="ARBA00005495"/>
    </source>
</evidence>
<dbReference type="EMBL" id="JAVFWL010000005">
    <property type="protein sequence ID" value="KAK6754877.1"/>
    <property type="molecule type" value="Genomic_DNA"/>
</dbReference>
<keyword evidence="6" id="KW-1185">Reference proteome</keyword>
<gene>
    <name evidence="5" type="primary">Necator_chrV.g18488</name>
    <name evidence="5" type="ORF">RB195_013697</name>
</gene>
<dbReference type="PANTHER" id="PTHR28620">
    <property type="entry name" value="CENTROMERE PROTEIN V"/>
    <property type="match status" value="1"/>
</dbReference>
<dbReference type="InterPro" id="IPR006913">
    <property type="entry name" value="CENP-V/GFA"/>
</dbReference>
<evidence type="ECO:0000313" key="6">
    <source>
        <dbReference type="Proteomes" id="UP001303046"/>
    </source>
</evidence>